<dbReference type="Proteomes" id="UP000095283">
    <property type="component" value="Unplaced"/>
</dbReference>
<protein>
    <submittedName>
        <fullName evidence="2">Protein ECM21</fullName>
    </submittedName>
</protein>
<evidence type="ECO:0000313" key="1">
    <source>
        <dbReference type="Proteomes" id="UP000095283"/>
    </source>
</evidence>
<keyword evidence="1" id="KW-1185">Reference proteome</keyword>
<dbReference type="AlphaFoldDB" id="A0A1I7X7D6"/>
<evidence type="ECO:0000313" key="2">
    <source>
        <dbReference type="WBParaSite" id="Hba_13395"/>
    </source>
</evidence>
<dbReference type="WBParaSite" id="Hba_13395">
    <property type="protein sequence ID" value="Hba_13395"/>
    <property type="gene ID" value="Hba_13395"/>
</dbReference>
<name>A0A1I7X7D6_HETBA</name>
<proteinExistence type="predicted"/>
<organism evidence="1 2">
    <name type="scientific">Heterorhabditis bacteriophora</name>
    <name type="common">Entomopathogenic nematode worm</name>
    <dbReference type="NCBI Taxonomy" id="37862"/>
    <lineage>
        <taxon>Eukaryota</taxon>
        <taxon>Metazoa</taxon>
        <taxon>Ecdysozoa</taxon>
        <taxon>Nematoda</taxon>
        <taxon>Chromadorea</taxon>
        <taxon>Rhabditida</taxon>
        <taxon>Rhabditina</taxon>
        <taxon>Rhabditomorpha</taxon>
        <taxon>Strongyloidea</taxon>
        <taxon>Heterorhabditidae</taxon>
        <taxon>Heterorhabditis</taxon>
    </lineage>
</organism>
<accession>A0A1I7X7D6</accession>
<sequence length="373" mass="41772">MIGIPETSFSSLTRTVTVNPLCVPLNGTGLEDPIDFVFFLDHTLGLEKVNRLRYLFKAISCEIPSSTSFRLMTVHLKNIKGPEVSKRPPFFEYKTIISSFQVDLTSWKNSSFFPHTLNKMITHKVPRANKCAHMNSGIAKVSAELKVANKSSTPLHFVIPIISPQNASSTTQSSNAQELYKFAPILQQYSKWLQTALNRTALNDIFMMDRTTVAWATTNGPFTPFSSTNKLENSTLERTVGSVTEGSLVSETSTNFLSNLLEATEDDKKIILNNGILASLLFFPKLESNRSLYTDEESEYENITGEDGTFFSTLSRMKTGLYNNETPSKLVVFNDTEVQVIPKEIVQNHSSGFRLYVTATVFKNNNTIIDRTL</sequence>
<reference evidence="2" key="1">
    <citation type="submission" date="2016-11" db="UniProtKB">
        <authorList>
            <consortium name="WormBaseParasite"/>
        </authorList>
    </citation>
    <scope>IDENTIFICATION</scope>
</reference>